<organism evidence="1 2">
    <name type="scientific">Streptomyces daliensis</name>
    <dbReference type="NCBI Taxonomy" id="299421"/>
    <lineage>
        <taxon>Bacteria</taxon>
        <taxon>Bacillati</taxon>
        <taxon>Actinomycetota</taxon>
        <taxon>Actinomycetes</taxon>
        <taxon>Kitasatosporales</taxon>
        <taxon>Streptomycetaceae</taxon>
        <taxon>Streptomyces</taxon>
    </lineage>
</organism>
<reference evidence="1" key="1">
    <citation type="submission" date="2021-04" db="EMBL/GenBank/DDBJ databases">
        <title>Sequencing of actinobacteria type strains.</title>
        <authorList>
            <person name="Nguyen G.-S."/>
            <person name="Wentzel A."/>
        </authorList>
    </citation>
    <scope>NUCLEOTIDE SEQUENCE</scope>
    <source>
        <strain evidence="1">DSM 42095</strain>
    </source>
</reference>
<dbReference type="Gene3D" id="3.30.470.20">
    <property type="entry name" value="ATP-grasp fold, B domain"/>
    <property type="match status" value="1"/>
</dbReference>
<protein>
    <submittedName>
        <fullName evidence="1">Biotin carboxylase</fullName>
    </submittedName>
</protein>
<dbReference type="AlphaFoldDB" id="A0A8T4J7N4"/>
<keyword evidence="2" id="KW-1185">Reference proteome</keyword>
<name>A0A8T4J7N4_9ACTN</name>
<evidence type="ECO:0000313" key="2">
    <source>
        <dbReference type="Proteomes" id="UP000675554"/>
    </source>
</evidence>
<dbReference type="EMBL" id="JAGSMN010002435">
    <property type="protein sequence ID" value="MBR7679232.1"/>
    <property type="molecule type" value="Genomic_DNA"/>
</dbReference>
<sequence length="63" mass="6890">LMDATGFTAGVVHAEWILYGGRPHLVECAGRLPGDRIHHLINLSHSCDLTAEYLRVLEGRGPP</sequence>
<feature type="non-terminal residue" evidence="1">
    <location>
        <position position="1"/>
    </location>
</feature>
<evidence type="ECO:0000313" key="1">
    <source>
        <dbReference type="EMBL" id="MBR7679232.1"/>
    </source>
</evidence>
<accession>A0A8T4J7N4</accession>
<proteinExistence type="predicted"/>
<gene>
    <name evidence="1" type="ORF">KDA82_41160</name>
</gene>
<dbReference type="Proteomes" id="UP000675554">
    <property type="component" value="Unassembled WGS sequence"/>
</dbReference>
<comment type="caution">
    <text evidence="1">The sequence shown here is derived from an EMBL/GenBank/DDBJ whole genome shotgun (WGS) entry which is preliminary data.</text>
</comment>